<organism evidence="1 2">
    <name type="scientific">Populus alba</name>
    <name type="common">White poplar</name>
    <dbReference type="NCBI Taxonomy" id="43335"/>
    <lineage>
        <taxon>Eukaryota</taxon>
        <taxon>Viridiplantae</taxon>
        <taxon>Streptophyta</taxon>
        <taxon>Embryophyta</taxon>
        <taxon>Tracheophyta</taxon>
        <taxon>Spermatophyta</taxon>
        <taxon>Magnoliopsida</taxon>
        <taxon>eudicotyledons</taxon>
        <taxon>Gunneridae</taxon>
        <taxon>Pentapetalae</taxon>
        <taxon>rosids</taxon>
        <taxon>fabids</taxon>
        <taxon>Malpighiales</taxon>
        <taxon>Salicaceae</taxon>
        <taxon>Saliceae</taxon>
        <taxon>Populus</taxon>
    </lineage>
</organism>
<proteinExistence type="predicted"/>
<evidence type="ECO:0000313" key="2">
    <source>
        <dbReference type="Proteomes" id="UP000309997"/>
    </source>
</evidence>
<gene>
    <name evidence="1" type="ORF">D5086_023956</name>
</gene>
<keyword evidence="2" id="KW-1185">Reference proteome</keyword>
<reference evidence="1 2" key="1">
    <citation type="journal article" date="2024" name="Plant Biotechnol. J.">
        <title>Genome and CRISPR/Cas9 system of a widespread forest tree (Populus alba) in the world.</title>
        <authorList>
            <person name="Liu Y.J."/>
            <person name="Jiang P.F."/>
            <person name="Han X.M."/>
            <person name="Li X.Y."/>
            <person name="Wang H.M."/>
            <person name="Wang Y.J."/>
            <person name="Wang X.X."/>
            <person name="Zeng Q.Y."/>
        </authorList>
    </citation>
    <scope>NUCLEOTIDE SEQUENCE [LARGE SCALE GENOMIC DNA]</scope>
    <source>
        <strain evidence="2">cv. PAL-ZL1</strain>
    </source>
</reference>
<sequence>MECGIVKAFQAQCWRSTILMFNMGDTVFLETKTTHPYNDSELTAGNAKDSSSLSFELDNLSFAKRCISRFPSSSLFILGFDPVICLPALELLIFPGDSEL</sequence>
<accession>A0ACC4B416</accession>
<protein>
    <submittedName>
        <fullName evidence="1">Uncharacterized protein</fullName>
    </submittedName>
</protein>
<evidence type="ECO:0000313" key="1">
    <source>
        <dbReference type="EMBL" id="KAL3573343.1"/>
    </source>
</evidence>
<dbReference type="Proteomes" id="UP000309997">
    <property type="component" value="Unassembled WGS sequence"/>
</dbReference>
<dbReference type="EMBL" id="RCHU02000013">
    <property type="protein sequence ID" value="KAL3573343.1"/>
    <property type="molecule type" value="Genomic_DNA"/>
</dbReference>
<comment type="caution">
    <text evidence="1">The sequence shown here is derived from an EMBL/GenBank/DDBJ whole genome shotgun (WGS) entry which is preliminary data.</text>
</comment>
<name>A0ACC4B416_POPAL</name>